<dbReference type="PANTHER" id="PTHR35604:SF2">
    <property type="entry name" value="TRANSPOSASE INSH FOR INSERTION SEQUENCE ELEMENT IS5A-RELATED"/>
    <property type="match status" value="1"/>
</dbReference>
<dbReference type="STRING" id="317655.Sala_2168"/>
<sequence>MRGDDIGTERLFSYVSCEARVSASHPLRPIRAIVDEVLEVLSADFEGMYAKTGRPSIAPGKLLRALLLQAFYSIRSERQLMEQMDYNLLFRWFVGLSMDAAVWDASMFTKNRDRLLEGDVATRFLAAVVAQARGRDLLSDEHFSVDGTLIDAWASMNSFRPRDDGEGPAGAGRNAERDFRGEKRSNQTHASTTDPEAKLYRKANGQSSRMAFMGHGLMENRNGLVVGALVTQATGTAEREAALVLVDELKATGRITLGADKAYDARAFVQALRARKVTPHIARNEQINQAGERRRRSAIDGRTTRHPGYAISLAVRKRIEEVFGWARTVGGPRKTRHKGTDRVGQAFTLTAVACNLVRLPKPMVAA</sequence>
<dbReference type="InterPro" id="IPR008490">
    <property type="entry name" value="Transposase_InsH_N"/>
</dbReference>
<evidence type="ECO:0000259" key="8">
    <source>
        <dbReference type="Pfam" id="PF05598"/>
    </source>
</evidence>
<dbReference type="Pfam" id="PF05598">
    <property type="entry name" value="DUF772"/>
    <property type="match status" value="1"/>
</dbReference>
<feature type="domain" description="Transposase IS4-like" evidence="7">
    <location>
        <begin position="188"/>
        <end position="356"/>
    </location>
</feature>
<keyword evidence="4" id="KW-0238">DNA-binding</keyword>
<dbReference type="RefSeq" id="WP_011542453.1">
    <property type="nucleotide sequence ID" value="NC_008048.1"/>
</dbReference>
<protein>
    <submittedName>
        <fullName evidence="9">Transposase, IS4 family</fullName>
    </submittedName>
</protein>
<evidence type="ECO:0000256" key="5">
    <source>
        <dbReference type="ARBA" id="ARBA00023172"/>
    </source>
</evidence>
<evidence type="ECO:0000256" key="1">
    <source>
        <dbReference type="ARBA" id="ARBA00003544"/>
    </source>
</evidence>
<gene>
    <name evidence="9" type="ordered locus">Sala_2168</name>
</gene>
<comment type="similarity">
    <text evidence="2">Belongs to the transposase 11 family.</text>
</comment>
<dbReference type="Pfam" id="PF01609">
    <property type="entry name" value="DDE_Tnp_1"/>
    <property type="match status" value="1"/>
</dbReference>
<evidence type="ECO:0000313" key="10">
    <source>
        <dbReference type="Proteomes" id="UP000006578"/>
    </source>
</evidence>
<dbReference type="PANTHER" id="PTHR35604">
    <property type="entry name" value="TRANSPOSASE INSH FOR INSERTION SEQUENCE ELEMENT IS5A-RELATED"/>
    <property type="match status" value="1"/>
</dbReference>
<dbReference type="AlphaFoldDB" id="Q1GR45"/>
<evidence type="ECO:0000256" key="3">
    <source>
        <dbReference type="ARBA" id="ARBA00022578"/>
    </source>
</evidence>
<keyword evidence="10" id="KW-1185">Reference proteome</keyword>
<keyword evidence="3" id="KW-0815">Transposition</keyword>
<dbReference type="Proteomes" id="UP000006578">
    <property type="component" value="Chromosome"/>
</dbReference>
<evidence type="ECO:0000256" key="2">
    <source>
        <dbReference type="ARBA" id="ARBA00010075"/>
    </source>
</evidence>
<evidence type="ECO:0000313" key="9">
    <source>
        <dbReference type="EMBL" id="ABF53877.1"/>
    </source>
</evidence>
<dbReference type="GO" id="GO:0006313">
    <property type="term" value="P:DNA transposition"/>
    <property type="evidence" value="ECO:0007669"/>
    <property type="project" value="InterPro"/>
</dbReference>
<dbReference type="OrthoDB" id="9774608at2"/>
<feature type="domain" description="Transposase InsH N-terminal" evidence="8">
    <location>
        <begin position="16"/>
        <end position="114"/>
    </location>
</feature>
<name>Q1GR45_SPHAL</name>
<dbReference type="HOGENOM" id="CLU_021293_3_2_5"/>
<feature type="compositionally biased region" description="Basic and acidic residues" evidence="6">
    <location>
        <begin position="174"/>
        <end position="185"/>
    </location>
</feature>
<dbReference type="GO" id="GO:0003677">
    <property type="term" value="F:DNA binding"/>
    <property type="evidence" value="ECO:0007669"/>
    <property type="project" value="UniProtKB-KW"/>
</dbReference>
<dbReference type="InterPro" id="IPR047959">
    <property type="entry name" value="Transpos_IS5"/>
</dbReference>
<accession>Q1GR45</accession>
<reference evidence="9 10" key="1">
    <citation type="journal article" date="2009" name="Proc. Natl. Acad. Sci. U.S.A.">
        <title>The genomic basis of trophic strategy in marine bacteria.</title>
        <authorList>
            <person name="Lauro F.M."/>
            <person name="McDougald D."/>
            <person name="Thomas T."/>
            <person name="Williams T.J."/>
            <person name="Egan S."/>
            <person name="Rice S."/>
            <person name="DeMaere M.Z."/>
            <person name="Ting L."/>
            <person name="Ertan H."/>
            <person name="Johnson J."/>
            <person name="Ferriera S."/>
            <person name="Lapidus A."/>
            <person name="Anderson I."/>
            <person name="Kyrpides N."/>
            <person name="Munk A.C."/>
            <person name="Detter C."/>
            <person name="Han C.S."/>
            <person name="Brown M.V."/>
            <person name="Robb F.T."/>
            <person name="Kjelleberg S."/>
            <person name="Cavicchioli R."/>
        </authorList>
    </citation>
    <scope>NUCLEOTIDE SEQUENCE [LARGE SCALE GENOMIC DNA]</scope>
    <source>
        <strain evidence="10">DSM 13593 / LMG 18877 / RB2256</strain>
    </source>
</reference>
<dbReference type="eggNOG" id="COG3039">
    <property type="taxonomic scope" value="Bacteria"/>
</dbReference>
<dbReference type="EMBL" id="CP000356">
    <property type="protein sequence ID" value="ABF53877.1"/>
    <property type="molecule type" value="Genomic_DNA"/>
</dbReference>
<dbReference type="NCBIfam" id="NF033581">
    <property type="entry name" value="transpos_IS5_4"/>
    <property type="match status" value="1"/>
</dbReference>
<feature type="region of interest" description="Disordered" evidence="6">
    <location>
        <begin position="160"/>
        <end position="197"/>
    </location>
</feature>
<dbReference type="InterPro" id="IPR002559">
    <property type="entry name" value="Transposase_11"/>
</dbReference>
<dbReference type="GO" id="GO:0004803">
    <property type="term" value="F:transposase activity"/>
    <property type="evidence" value="ECO:0007669"/>
    <property type="project" value="InterPro"/>
</dbReference>
<evidence type="ECO:0000256" key="4">
    <source>
        <dbReference type="ARBA" id="ARBA00023125"/>
    </source>
</evidence>
<comment type="function">
    <text evidence="1">Involved in the transposition of the insertion sequence IS5.</text>
</comment>
<keyword evidence="5" id="KW-0233">DNA recombination</keyword>
<proteinExistence type="inferred from homology"/>
<evidence type="ECO:0000259" key="7">
    <source>
        <dbReference type="Pfam" id="PF01609"/>
    </source>
</evidence>
<evidence type="ECO:0000256" key="6">
    <source>
        <dbReference type="SAM" id="MobiDB-lite"/>
    </source>
</evidence>
<organism evidence="9 10">
    <name type="scientific">Sphingopyxis alaskensis (strain DSM 13593 / LMG 18877 / RB2256)</name>
    <name type="common">Sphingomonas alaskensis</name>
    <dbReference type="NCBI Taxonomy" id="317655"/>
    <lineage>
        <taxon>Bacteria</taxon>
        <taxon>Pseudomonadati</taxon>
        <taxon>Pseudomonadota</taxon>
        <taxon>Alphaproteobacteria</taxon>
        <taxon>Sphingomonadales</taxon>
        <taxon>Sphingomonadaceae</taxon>
        <taxon>Sphingopyxis</taxon>
    </lineage>
</organism>
<dbReference type="KEGG" id="sal:Sala_2168"/>